<dbReference type="SUPFAM" id="SSF51905">
    <property type="entry name" value="FAD/NAD(P)-binding domain"/>
    <property type="match status" value="1"/>
</dbReference>
<dbReference type="PRINTS" id="PR00411">
    <property type="entry name" value="PNDRDTASEI"/>
</dbReference>
<dbReference type="Proteomes" id="UP001597502">
    <property type="component" value="Unassembled WGS sequence"/>
</dbReference>
<dbReference type="InterPro" id="IPR023753">
    <property type="entry name" value="FAD/NAD-binding_dom"/>
</dbReference>
<evidence type="ECO:0000259" key="2">
    <source>
        <dbReference type="Pfam" id="PF07992"/>
    </source>
</evidence>
<dbReference type="InterPro" id="IPR036188">
    <property type="entry name" value="FAD/NAD-bd_sf"/>
</dbReference>
<gene>
    <name evidence="3" type="ORF">ACFSUO_09245</name>
</gene>
<dbReference type="PRINTS" id="PR00368">
    <property type="entry name" value="FADPNR"/>
</dbReference>
<comment type="caution">
    <text evidence="3">The sequence shown here is derived from an EMBL/GenBank/DDBJ whole genome shotgun (WGS) entry which is preliminary data.</text>
</comment>
<sequence>MNDVIVIGAGPAGLSAAITCARQGLQVLLIDEYMKPGGRLLGQLYEEPDGTWWNGIKESARLHQQAIDLGVHVQLNTPVHNLERDEDQWTIYTEQRIYSTNHLLLATGAAESPVPVPGWTLPGVMSVGAAQVMTNVHRVKPGNRGVIVGINALSAVIASELKLAKIDVAALTLPKLNQLTTDAAQPKKVMNNLLHVAHMAPSALLRTGSKLMKSDLMKQLGINFYPKSGFKMWGIPIQLRKSVVEIYGDKQVEGVKLAAVRPDGEIIPGTEESISCDFVCIAGGLYPLTELAAVAGCPFYLIDELGGYVPLHNNQMETALDGLYVAGNITGIESAKIAIDQGTVAGLTIAANHGVNGLEEATEQAIHSVEQTRDGVPFQFDPDVRRGKQIMKEKWEEYQVNKTKTPVD</sequence>
<accession>A0ABW5V567</accession>
<proteinExistence type="predicted"/>
<dbReference type="EMBL" id="JBHUNA010000020">
    <property type="protein sequence ID" value="MFD2761153.1"/>
    <property type="molecule type" value="Genomic_DNA"/>
</dbReference>
<dbReference type="RefSeq" id="WP_382393365.1">
    <property type="nucleotide sequence ID" value="NZ_JBHUNA010000020.1"/>
</dbReference>
<dbReference type="Pfam" id="PF07992">
    <property type="entry name" value="Pyr_redox_2"/>
    <property type="match status" value="1"/>
</dbReference>
<name>A0ABW5V567_9BACI</name>
<dbReference type="PANTHER" id="PTHR42949">
    <property type="entry name" value="ANAEROBIC GLYCEROL-3-PHOSPHATE DEHYDROGENASE SUBUNIT B"/>
    <property type="match status" value="1"/>
</dbReference>
<evidence type="ECO:0000313" key="3">
    <source>
        <dbReference type="EMBL" id="MFD2761153.1"/>
    </source>
</evidence>
<feature type="domain" description="FAD/NAD(P)-binding" evidence="2">
    <location>
        <begin position="3"/>
        <end position="342"/>
    </location>
</feature>
<organism evidence="3 4">
    <name type="scientific">Lentibacillus juripiscarius</name>
    <dbReference type="NCBI Taxonomy" id="257446"/>
    <lineage>
        <taxon>Bacteria</taxon>
        <taxon>Bacillati</taxon>
        <taxon>Bacillota</taxon>
        <taxon>Bacilli</taxon>
        <taxon>Bacillales</taxon>
        <taxon>Bacillaceae</taxon>
        <taxon>Lentibacillus</taxon>
    </lineage>
</organism>
<dbReference type="InterPro" id="IPR051691">
    <property type="entry name" value="Metab_Enz_Cyan_OpOx_G3PDH"/>
</dbReference>
<keyword evidence="4" id="KW-1185">Reference proteome</keyword>
<evidence type="ECO:0000313" key="4">
    <source>
        <dbReference type="Proteomes" id="UP001597502"/>
    </source>
</evidence>
<dbReference type="Gene3D" id="3.50.50.60">
    <property type="entry name" value="FAD/NAD(P)-binding domain"/>
    <property type="match status" value="4"/>
</dbReference>
<protein>
    <submittedName>
        <fullName evidence="3">NAD(P)/FAD-dependent oxidoreductase</fullName>
    </submittedName>
</protein>
<dbReference type="PANTHER" id="PTHR42949:SF3">
    <property type="entry name" value="ANAEROBIC GLYCEROL-3-PHOSPHATE DEHYDROGENASE SUBUNIT B"/>
    <property type="match status" value="1"/>
</dbReference>
<keyword evidence="1" id="KW-0560">Oxidoreductase</keyword>
<evidence type="ECO:0000256" key="1">
    <source>
        <dbReference type="ARBA" id="ARBA00023002"/>
    </source>
</evidence>
<reference evidence="4" key="1">
    <citation type="journal article" date="2019" name="Int. J. Syst. Evol. Microbiol.">
        <title>The Global Catalogue of Microorganisms (GCM) 10K type strain sequencing project: providing services to taxonomists for standard genome sequencing and annotation.</title>
        <authorList>
            <consortium name="The Broad Institute Genomics Platform"/>
            <consortium name="The Broad Institute Genome Sequencing Center for Infectious Disease"/>
            <person name="Wu L."/>
            <person name="Ma J."/>
        </authorList>
    </citation>
    <scope>NUCLEOTIDE SEQUENCE [LARGE SCALE GENOMIC DNA]</scope>
    <source>
        <strain evidence="4">TISTR 1535</strain>
    </source>
</reference>